<evidence type="ECO:0000313" key="1">
    <source>
        <dbReference type="EnsemblProtists" id="HpaP814835"/>
    </source>
</evidence>
<dbReference type="InParanoid" id="M4C6U7"/>
<dbReference type="eggNOG" id="ENOG502QZKA">
    <property type="taxonomic scope" value="Eukaryota"/>
</dbReference>
<sequence length="354" mass="39736">MGQAGSVQQQHALRNVLSLRAAPRDVNDTELEEVLRTFCALFPLELQVPDASFSNVVRVAVKQRRLFDVMHELLQEQTVQLQGHNERDMTPLILQSFRRVIRWRELYKLCAKCSLKPFLACLYRPSPTSVLSGLETLELMLSPCLDFDMGDKIADRSEAANRRHFADAGGYEVLRSLLVQYGTAVEKTEKINETAVVLQGVLKVFTVTLVSRRAITDAVTCTQAVEALMGARVTLLDLCHWRDDGGREVITLAIRLVKGLFCIVDLDQVHRLQESAREYGALLYALKTAVQEGASERTIEYGKGAEITDEVESNLQELCVDLVEVFCAGNISSTETMYRIFPVDLFMPAKNHVE</sequence>
<keyword evidence="2" id="KW-1185">Reference proteome</keyword>
<organism evidence="1 2">
    <name type="scientific">Hyaloperonospora arabidopsidis (strain Emoy2)</name>
    <name type="common">Downy mildew agent</name>
    <name type="synonym">Peronospora arabidopsidis</name>
    <dbReference type="NCBI Taxonomy" id="559515"/>
    <lineage>
        <taxon>Eukaryota</taxon>
        <taxon>Sar</taxon>
        <taxon>Stramenopiles</taxon>
        <taxon>Oomycota</taxon>
        <taxon>Peronosporomycetes</taxon>
        <taxon>Peronosporales</taxon>
        <taxon>Peronosporaceae</taxon>
        <taxon>Hyaloperonospora</taxon>
    </lineage>
</organism>
<reference evidence="2" key="1">
    <citation type="journal article" date="2010" name="Science">
        <title>Signatures of adaptation to obligate biotrophy in the Hyaloperonospora arabidopsidis genome.</title>
        <authorList>
            <person name="Baxter L."/>
            <person name="Tripathy S."/>
            <person name="Ishaque N."/>
            <person name="Boot N."/>
            <person name="Cabral A."/>
            <person name="Kemen E."/>
            <person name="Thines M."/>
            <person name="Ah-Fong A."/>
            <person name="Anderson R."/>
            <person name="Badejoko W."/>
            <person name="Bittner-Eddy P."/>
            <person name="Boore J.L."/>
            <person name="Chibucos M.C."/>
            <person name="Coates M."/>
            <person name="Dehal P."/>
            <person name="Delehaunty K."/>
            <person name="Dong S."/>
            <person name="Downton P."/>
            <person name="Dumas B."/>
            <person name="Fabro G."/>
            <person name="Fronick C."/>
            <person name="Fuerstenberg S.I."/>
            <person name="Fulton L."/>
            <person name="Gaulin E."/>
            <person name="Govers F."/>
            <person name="Hughes L."/>
            <person name="Humphray S."/>
            <person name="Jiang R.H."/>
            <person name="Judelson H."/>
            <person name="Kamoun S."/>
            <person name="Kyung K."/>
            <person name="Meijer H."/>
            <person name="Minx P."/>
            <person name="Morris P."/>
            <person name="Nelson J."/>
            <person name="Phuntumart V."/>
            <person name="Qutob D."/>
            <person name="Rehmany A."/>
            <person name="Rougon-Cardoso A."/>
            <person name="Ryden P."/>
            <person name="Torto-Alalibo T."/>
            <person name="Studholme D."/>
            <person name="Wang Y."/>
            <person name="Win J."/>
            <person name="Wood J."/>
            <person name="Clifton S.W."/>
            <person name="Rogers J."/>
            <person name="Van den Ackerveken G."/>
            <person name="Jones J.D."/>
            <person name="McDowell J.M."/>
            <person name="Beynon J."/>
            <person name="Tyler B.M."/>
        </authorList>
    </citation>
    <scope>NUCLEOTIDE SEQUENCE [LARGE SCALE GENOMIC DNA]</scope>
    <source>
        <strain evidence="2">Emoy2</strain>
    </source>
</reference>
<reference evidence="1" key="2">
    <citation type="submission" date="2015-06" db="UniProtKB">
        <authorList>
            <consortium name="EnsemblProtists"/>
        </authorList>
    </citation>
    <scope>IDENTIFICATION</scope>
    <source>
        <strain evidence="1">Emoy2</strain>
    </source>
</reference>
<dbReference type="AlphaFoldDB" id="M4C6U7"/>
<dbReference type="Proteomes" id="UP000011713">
    <property type="component" value="Unassembled WGS sequence"/>
</dbReference>
<dbReference type="EnsemblProtists" id="HpaT814835">
    <property type="protein sequence ID" value="HpaP814835"/>
    <property type="gene ID" value="HpaG814835"/>
</dbReference>
<dbReference type="EMBL" id="ABWE02006780">
    <property type="status" value="NOT_ANNOTATED_CDS"/>
    <property type="molecule type" value="Genomic_DNA"/>
</dbReference>
<name>M4C6U7_HYAAE</name>
<dbReference type="VEuPathDB" id="FungiDB:HpaG814835"/>
<accession>M4C6U7</accession>
<evidence type="ECO:0000313" key="2">
    <source>
        <dbReference type="Proteomes" id="UP000011713"/>
    </source>
</evidence>
<proteinExistence type="predicted"/>
<protein>
    <submittedName>
        <fullName evidence="1">Uncharacterized protein</fullName>
    </submittedName>
</protein>